<dbReference type="InterPro" id="IPR038591">
    <property type="entry name" value="NolW-like_sf"/>
</dbReference>
<evidence type="ECO:0000313" key="1">
    <source>
        <dbReference type="EMBL" id="MCX2563086.1"/>
    </source>
</evidence>
<accession>A0ABT3QCS4</accession>
<evidence type="ECO:0008006" key="3">
    <source>
        <dbReference type="Google" id="ProtNLM"/>
    </source>
</evidence>
<sequence>MKQKFKSRMMRLMTLRKGWKNPSFLSGFLALIAVITVETTARAEVMPLPDQGRYTVLHQTLSEAITQFCGDVDLRVIIDPSVEGNVRSGFTAATPMAFLDALTAEYHLDWYYDGNTLYITPASEASSHIFSLDGVPYARLRRAIDAKKMLEPHYSVHEDSNGDAVTAFGPPRMLERIDQTIQLLKTRAAHQTVTIFRGGAVQQVPQ</sequence>
<proteinExistence type="predicted"/>
<keyword evidence="2" id="KW-1185">Reference proteome</keyword>
<dbReference type="EMBL" id="JAPIUZ010000001">
    <property type="protein sequence ID" value="MCX2563086.1"/>
    <property type="molecule type" value="Genomic_DNA"/>
</dbReference>
<evidence type="ECO:0000313" key="2">
    <source>
        <dbReference type="Proteomes" id="UP001301152"/>
    </source>
</evidence>
<gene>
    <name evidence="1" type="ORF">OQ497_03805</name>
</gene>
<dbReference type="Gene3D" id="3.55.50.30">
    <property type="match status" value="1"/>
</dbReference>
<protein>
    <recommendedName>
        <fullName evidence="3">Type III secretion protein</fullName>
    </recommendedName>
</protein>
<comment type="caution">
    <text evidence="1">The sequence shown here is derived from an EMBL/GenBank/DDBJ whole genome shotgun (WGS) entry which is preliminary data.</text>
</comment>
<dbReference type="Proteomes" id="UP001301152">
    <property type="component" value="Unassembled WGS sequence"/>
</dbReference>
<reference evidence="1 2" key="1">
    <citation type="submission" date="2022-11" db="EMBL/GenBank/DDBJ databases">
        <title>Genome sequencing of Acetobacter type strain.</title>
        <authorList>
            <person name="Heo J."/>
            <person name="Lee D."/>
            <person name="Han B.-H."/>
            <person name="Hong S.-B."/>
            <person name="Kwon S.-W."/>
        </authorList>
    </citation>
    <scope>NUCLEOTIDE SEQUENCE [LARGE SCALE GENOMIC DNA]</scope>
    <source>
        <strain evidence="1 2">KACC 21253</strain>
    </source>
</reference>
<dbReference type="RefSeq" id="WP_173560076.1">
    <property type="nucleotide sequence ID" value="NZ_JAPIUZ010000001.1"/>
</dbReference>
<dbReference type="Gene3D" id="3.30.1370.120">
    <property type="match status" value="1"/>
</dbReference>
<name>A0ABT3QCS4_9PROT</name>
<organism evidence="1 2">
    <name type="scientific">Acetobacter thailandicus</name>
    <dbReference type="NCBI Taxonomy" id="1502842"/>
    <lineage>
        <taxon>Bacteria</taxon>
        <taxon>Pseudomonadati</taxon>
        <taxon>Pseudomonadota</taxon>
        <taxon>Alphaproteobacteria</taxon>
        <taxon>Acetobacterales</taxon>
        <taxon>Acetobacteraceae</taxon>
        <taxon>Acetobacter</taxon>
    </lineage>
</organism>